<dbReference type="InterPro" id="IPR052045">
    <property type="entry name" value="Sulfur_Carrier/Prot_Modifier"/>
</dbReference>
<dbReference type="Proteomes" id="UP000509750">
    <property type="component" value="Chromosome"/>
</dbReference>
<evidence type="ECO:0000313" key="2">
    <source>
        <dbReference type="Proteomes" id="UP000509750"/>
    </source>
</evidence>
<dbReference type="NCBIfam" id="NF041918">
    <property type="entry name" value="SAMP1"/>
    <property type="match status" value="1"/>
</dbReference>
<dbReference type="InterPro" id="IPR054834">
    <property type="entry name" value="SAMP1_3"/>
</dbReference>
<dbReference type="NCBIfam" id="TIGR01687">
    <property type="entry name" value="moaD_arch"/>
    <property type="match status" value="1"/>
</dbReference>
<gene>
    <name evidence="1" type="ORF">HUG10_06940</name>
</gene>
<dbReference type="InterPro" id="IPR003749">
    <property type="entry name" value="ThiS/MoaD-like"/>
</dbReference>
<dbReference type="PANTHER" id="PTHR38031:SF1">
    <property type="entry name" value="SULFUR CARRIER PROTEIN CYSO"/>
    <property type="match status" value="1"/>
</dbReference>
<sequence length="95" mass="10316">MDVEVKLFGPMREDVGEKTLVRTLPEGATVADLVADLVADYPVLDGRLLDDEGDIDTHVNVTVNGTNVRQRDELATELEDGDVLRTAPQVVGGRE</sequence>
<accession>A0A7D5KWV8</accession>
<keyword evidence="2" id="KW-1185">Reference proteome</keyword>
<dbReference type="InterPro" id="IPR012675">
    <property type="entry name" value="Beta-grasp_dom_sf"/>
</dbReference>
<proteinExistence type="predicted"/>
<dbReference type="SUPFAM" id="SSF54285">
    <property type="entry name" value="MoaD/ThiS"/>
    <property type="match status" value="1"/>
</dbReference>
<dbReference type="KEGG" id="halg:HUG10_06940"/>
<evidence type="ECO:0000313" key="1">
    <source>
        <dbReference type="EMBL" id="QLG27298.1"/>
    </source>
</evidence>
<dbReference type="Pfam" id="PF02597">
    <property type="entry name" value="ThiS"/>
    <property type="match status" value="1"/>
</dbReference>
<dbReference type="Gene3D" id="3.10.20.30">
    <property type="match status" value="1"/>
</dbReference>
<name>A0A7D5KWV8_9EURY</name>
<protein>
    <submittedName>
        <fullName evidence="1">MoaD family protein</fullName>
    </submittedName>
</protein>
<dbReference type="AlphaFoldDB" id="A0A7D5KWV8"/>
<reference evidence="1 2" key="1">
    <citation type="submission" date="2020-07" db="EMBL/GenBank/DDBJ databases">
        <title>Gai3-2, isolated from salt lake.</title>
        <authorList>
            <person name="Cui H."/>
            <person name="Shi X."/>
        </authorList>
    </citation>
    <scope>NUCLEOTIDE SEQUENCE [LARGE SCALE GENOMIC DNA]</scope>
    <source>
        <strain evidence="1 2">Gai3-2</strain>
    </source>
</reference>
<dbReference type="EMBL" id="CP058529">
    <property type="protein sequence ID" value="QLG27298.1"/>
    <property type="molecule type" value="Genomic_DNA"/>
</dbReference>
<dbReference type="RefSeq" id="WP_179168873.1">
    <property type="nucleotide sequence ID" value="NZ_CP058529.1"/>
</dbReference>
<organism evidence="1 2">
    <name type="scientific">Halorarum halophilum</name>
    <dbReference type="NCBI Taxonomy" id="2743090"/>
    <lineage>
        <taxon>Archaea</taxon>
        <taxon>Methanobacteriati</taxon>
        <taxon>Methanobacteriota</taxon>
        <taxon>Stenosarchaea group</taxon>
        <taxon>Halobacteria</taxon>
        <taxon>Halobacteriales</taxon>
        <taxon>Haloferacaceae</taxon>
        <taxon>Halorarum</taxon>
    </lineage>
</organism>
<dbReference type="PANTHER" id="PTHR38031">
    <property type="entry name" value="SULFUR CARRIER PROTEIN SLR0821-RELATED"/>
    <property type="match status" value="1"/>
</dbReference>
<dbReference type="GeneID" id="56028555"/>
<dbReference type="InterPro" id="IPR016155">
    <property type="entry name" value="Mopterin_synth/thiamin_S_b"/>
</dbReference>
<dbReference type="InterPro" id="IPR010038">
    <property type="entry name" value="MoaD_arc-typ"/>
</dbReference>